<dbReference type="InterPro" id="IPR045249">
    <property type="entry name" value="HARBI1-like"/>
</dbReference>
<keyword evidence="10" id="KW-1185">Reference proteome</keyword>
<feature type="domain" description="DDE Tnp4" evidence="8">
    <location>
        <begin position="195"/>
        <end position="346"/>
    </location>
</feature>
<dbReference type="GO" id="GO:0005634">
    <property type="term" value="C:nucleus"/>
    <property type="evidence" value="ECO:0007669"/>
    <property type="project" value="UniProtKB-SubCell"/>
</dbReference>
<comment type="similarity">
    <text evidence="3">Belongs to the HARBI1 family.</text>
</comment>
<proteinExistence type="inferred from homology"/>
<dbReference type="PANTHER" id="PTHR22930">
    <property type="match status" value="1"/>
</dbReference>
<name>A0A8S4GG44_PLUXY</name>
<keyword evidence="7" id="KW-0539">Nucleus</keyword>
<evidence type="ECO:0000256" key="1">
    <source>
        <dbReference type="ARBA" id="ARBA00001968"/>
    </source>
</evidence>
<evidence type="ECO:0000256" key="7">
    <source>
        <dbReference type="ARBA" id="ARBA00023242"/>
    </source>
</evidence>
<dbReference type="EMBL" id="CAJHNJ030000801">
    <property type="protein sequence ID" value="CAG9138731.1"/>
    <property type="molecule type" value="Genomic_DNA"/>
</dbReference>
<dbReference type="GO" id="GO:0004518">
    <property type="term" value="F:nuclease activity"/>
    <property type="evidence" value="ECO:0007669"/>
    <property type="project" value="UniProtKB-KW"/>
</dbReference>
<gene>
    <name evidence="9" type="ORF">PLXY2_LOCUS16983</name>
</gene>
<reference evidence="9" key="1">
    <citation type="submission" date="2020-11" db="EMBL/GenBank/DDBJ databases">
        <authorList>
            <person name="Whiteford S."/>
        </authorList>
    </citation>
    <scope>NUCLEOTIDE SEQUENCE</scope>
</reference>
<dbReference type="Proteomes" id="UP000653454">
    <property type="component" value="Unassembled WGS sequence"/>
</dbReference>
<accession>A0A8S4GG44</accession>
<comment type="subcellular location">
    <subcellularLocation>
        <location evidence="2">Nucleus</location>
    </subcellularLocation>
</comment>
<sequence>MLQIVKSILNSSSESSSSDDDDIIEMVMGLNESENSEEEIIEEDLPPPKKRVKRSALDFENKYFGDIHRVSHFTKVDFLTHFKISRISFEELLGYISTPQVTAGRPPIPLKESLLITIWTLQNQETFKLVAQRFHISIGHCVRVYHETCTKISNFSHKYIVWPTGEASKRNIEQFSKVECTHKLPNLFGCIGATHIKTPPSQTDVTYYDNNRNHSIILQAVCNAQEAFLNVNVGSPGSYPYCTVWEKSGLHKKLCENPKLLPQGAYIIGDSSYCLSDFMMVPFKKGDTSITRSQAKIFNAAITSTRFVVYKAFGRLKGIFKRLQYLNVLKVDNAKFMVTAACVLHNIALEDGVSHTEVERPYLDACNIDPEELGIETESAKSFRLNLVKEMGL</sequence>
<evidence type="ECO:0000259" key="8">
    <source>
        <dbReference type="Pfam" id="PF13359"/>
    </source>
</evidence>
<organism evidence="9 10">
    <name type="scientific">Plutella xylostella</name>
    <name type="common">Diamondback moth</name>
    <name type="synonym">Plutella maculipennis</name>
    <dbReference type="NCBI Taxonomy" id="51655"/>
    <lineage>
        <taxon>Eukaryota</taxon>
        <taxon>Metazoa</taxon>
        <taxon>Ecdysozoa</taxon>
        <taxon>Arthropoda</taxon>
        <taxon>Hexapoda</taxon>
        <taxon>Insecta</taxon>
        <taxon>Pterygota</taxon>
        <taxon>Neoptera</taxon>
        <taxon>Endopterygota</taxon>
        <taxon>Lepidoptera</taxon>
        <taxon>Glossata</taxon>
        <taxon>Ditrysia</taxon>
        <taxon>Yponomeutoidea</taxon>
        <taxon>Plutellidae</taxon>
        <taxon>Plutella</taxon>
    </lineage>
</organism>
<keyword evidence="6" id="KW-0378">Hydrolase</keyword>
<dbReference type="InterPro" id="IPR027806">
    <property type="entry name" value="HARBI1_dom"/>
</dbReference>
<comment type="caution">
    <text evidence="9">The sequence shown here is derived from an EMBL/GenBank/DDBJ whole genome shotgun (WGS) entry which is preliminary data.</text>
</comment>
<evidence type="ECO:0000256" key="5">
    <source>
        <dbReference type="ARBA" id="ARBA00022723"/>
    </source>
</evidence>
<evidence type="ECO:0000256" key="6">
    <source>
        <dbReference type="ARBA" id="ARBA00022801"/>
    </source>
</evidence>
<evidence type="ECO:0000256" key="4">
    <source>
        <dbReference type="ARBA" id="ARBA00022722"/>
    </source>
</evidence>
<dbReference type="GO" id="GO:0046872">
    <property type="term" value="F:metal ion binding"/>
    <property type="evidence" value="ECO:0007669"/>
    <property type="project" value="UniProtKB-KW"/>
</dbReference>
<dbReference type="Pfam" id="PF13359">
    <property type="entry name" value="DDE_Tnp_4"/>
    <property type="match status" value="1"/>
</dbReference>
<protein>
    <submittedName>
        <fullName evidence="9">(diamondback moth) hypothetical protein</fullName>
    </submittedName>
</protein>
<keyword evidence="5" id="KW-0479">Metal-binding</keyword>
<dbReference type="GO" id="GO:0016787">
    <property type="term" value="F:hydrolase activity"/>
    <property type="evidence" value="ECO:0007669"/>
    <property type="project" value="UniProtKB-KW"/>
</dbReference>
<dbReference type="AlphaFoldDB" id="A0A8S4GG44"/>
<evidence type="ECO:0000256" key="3">
    <source>
        <dbReference type="ARBA" id="ARBA00006958"/>
    </source>
</evidence>
<evidence type="ECO:0000313" key="10">
    <source>
        <dbReference type="Proteomes" id="UP000653454"/>
    </source>
</evidence>
<comment type="cofactor">
    <cofactor evidence="1">
        <name>a divalent metal cation</name>
        <dbReference type="ChEBI" id="CHEBI:60240"/>
    </cofactor>
</comment>
<evidence type="ECO:0000313" key="9">
    <source>
        <dbReference type="EMBL" id="CAG9138731.1"/>
    </source>
</evidence>
<keyword evidence="4" id="KW-0540">Nuclease</keyword>
<evidence type="ECO:0000256" key="2">
    <source>
        <dbReference type="ARBA" id="ARBA00004123"/>
    </source>
</evidence>
<dbReference type="PANTHER" id="PTHR22930:SF85">
    <property type="entry name" value="GH03217P-RELATED"/>
    <property type="match status" value="1"/>
</dbReference>